<comment type="caution">
    <text evidence="4">The sequence shown here is derived from an EMBL/GenBank/DDBJ whole genome shotgun (WGS) entry which is preliminary data.</text>
</comment>
<reference evidence="5" key="3">
    <citation type="journal article" date="2021" name="Int. J. Parasitol.">
        <title>Comparative analysis of gene expression between Babesia bovis blood stages and kinetes allowed by improved genome annotation.</title>
        <authorList>
            <person name="Ueti M.W."/>
            <person name="Johnson W.C."/>
            <person name="Kappmeyer L.S."/>
            <person name="Herndon D.R."/>
            <person name="Mousel M.R."/>
            <person name="Reif K.E."/>
            <person name="Taus N.S."/>
            <person name="Ifeonu O.O."/>
            <person name="Silva J.C."/>
            <person name="Suarez C.E."/>
            <person name="Brayton K.A."/>
        </authorList>
    </citation>
    <scope>NUCLEOTIDE SEQUENCE [LARGE SCALE GENOMIC DNA]</scope>
</reference>
<evidence type="ECO:0000256" key="2">
    <source>
        <dbReference type="ARBA" id="ARBA00022980"/>
    </source>
</evidence>
<evidence type="ECO:0000256" key="1">
    <source>
        <dbReference type="ARBA" id="ARBA00006471"/>
    </source>
</evidence>
<protein>
    <submittedName>
        <fullName evidence="4">Rps8</fullName>
    </submittedName>
</protein>
<dbReference type="AlphaFoldDB" id="A7AXG5"/>
<dbReference type="InterPro" id="IPR000630">
    <property type="entry name" value="Ribosomal_uS8"/>
</dbReference>
<dbReference type="GO" id="GO:0005840">
    <property type="term" value="C:ribosome"/>
    <property type="evidence" value="ECO:0007669"/>
    <property type="project" value="UniProtKB-KW"/>
</dbReference>
<proteinExistence type="inferred from homology"/>
<accession>A7AXG5</accession>
<gene>
    <name evidence="4" type="ORF">BBOV_V000380</name>
</gene>
<organism evidence="4 5">
    <name type="scientific">Babesia bovis</name>
    <dbReference type="NCBI Taxonomy" id="5865"/>
    <lineage>
        <taxon>Eukaryota</taxon>
        <taxon>Sar</taxon>
        <taxon>Alveolata</taxon>
        <taxon>Apicomplexa</taxon>
        <taxon>Aconoidasida</taxon>
        <taxon>Piroplasmida</taxon>
        <taxon>Babesiidae</taxon>
        <taxon>Babesia</taxon>
    </lineage>
</organism>
<dbReference type="Proteomes" id="UP000002173">
    <property type="component" value="Unassembled WGS sequence"/>
</dbReference>
<dbReference type="GO" id="GO:1990904">
    <property type="term" value="C:ribonucleoprotein complex"/>
    <property type="evidence" value="ECO:0007669"/>
    <property type="project" value="UniProtKB-KW"/>
</dbReference>
<dbReference type="GO" id="GO:0006412">
    <property type="term" value="P:translation"/>
    <property type="evidence" value="ECO:0007669"/>
    <property type="project" value="InterPro"/>
</dbReference>
<comment type="similarity">
    <text evidence="1">Belongs to the universal ribosomal protein uS8 family.</text>
</comment>
<reference evidence="5" key="2">
    <citation type="journal article" date="2020" name="Data Brief">
        <title>Transcriptome dataset of Babesia bovis life stages within vertebrate and invertebrate hosts.</title>
        <authorList>
            <person name="Ueti M.W."/>
            <person name="Johnson W.C."/>
            <person name="Kappmeyer L.S."/>
            <person name="Herndon D.R."/>
            <person name="Mousel M.R."/>
            <person name="Reif K.E."/>
            <person name="Taus N.S."/>
            <person name="Ifeonu O.O."/>
            <person name="Silva J.C."/>
            <person name="Suarez C.E."/>
            <person name="Brayton K.A."/>
        </authorList>
    </citation>
    <scope>NUCLEOTIDE SEQUENCE [LARGE SCALE GENOMIC DNA]</scope>
</reference>
<dbReference type="GO" id="GO:0003735">
    <property type="term" value="F:structural constituent of ribosome"/>
    <property type="evidence" value="ECO:0007669"/>
    <property type="project" value="InterPro"/>
</dbReference>
<dbReference type="SUPFAM" id="SSF56047">
    <property type="entry name" value="Ribosomal protein S8"/>
    <property type="match status" value="1"/>
</dbReference>
<keyword evidence="5" id="KW-1185">Reference proteome</keyword>
<keyword evidence="2" id="KW-0689">Ribosomal protein</keyword>
<evidence type="ECO:0000313" key="4">
    <source>
        <dbReference type="EMBL" id="EDO05088.1"/>
    </source>
</evidence>
<name>A7AXG5_BABBO</name>
<dbReference type="OMA" id="NIKHMYI"/>
<dbReference type="EMBL" id="AAXT01000007">
    <property type="protein sequence ID" value="EDO05088.1"/>
    <property type="molecule type" value="Genomic_DNA"/>
</dbReference>
<dbReference type="InParanoid" id="A7AXG5"/>
<reference evidence="4 5" key="1">
    <citation type="journal article" date="2007" name="PLoS Pathog.">
        <title>Genome sequence of Babesia bovis and comparative analysis of apicomplexan hemoprotozoa.</title>
        <authorList>
            <person name="Brayton K.A."/>
            <person name="Lau A.O.T."/>
            <person name="Herndon D.R."/>
            <person name="Hannick L."/>
            <person name="Kappmeyer L.S."/>
            <person name="Berens S.J."/>
            <person name="Bidwell S.L."/>
            <person name="Brown W.C."/>
            <person name="Crabtree J."/>
            <person name="Fadrosh D."/>
            <person name="Feldblum T."/>
            <person name="Forberger H.A."/>
            <person name="Haas B.J."/>
            <person name="Howell J.M."/>
            <person name="Khouri H."/>
            <person name="Koo H."/>
            <person name="Mann D.J."/>
            <person name="Norimine J."/>
            <person name="Paulsen I.T."/>
            <person name="Radune D."/>
            <person name="Ren Q."/>
            <person name="Smith R.K. Jr."/>
            <person name="Suarez C.E."/>
            <person name="White O."/>
            <person name="Wortman J.R."/>
            <person name="Knowles D.P. Jr."/>
            <person name="McElwain T.F."/>
            <person name="Nene V.M."/>
        </authorList>
    </citation>
    <scope>NUCLEOTIDE SEQUENCE [LARGE SCALE GENOMIC DNA]</scope>
    <source>
        <strain evidence="4">T2Bo</strain>
    </source>
</reference>
<dbReference type="VEuPathDB" id="PiroplasmaDB:BBOV_V000380"/>
<evidence type="ECO:0000256" key="3">
    <source>
        <dbReference type="ARBA" id="ARBA00023274"/>
    </source>
</evidence>
<dbReference type="Pfam" id="PF00410">
    <property type="entry name" value="Ribosomal_S8"/>
    <property type="match status" value="1"/>
</dbReference>
<dbReference type="Gene3D" id="3.30.1490.10">
    <property type="match status" value="1"/>
</dbReference>
<sequence length="113" mass="13154">MLTNNKFPLNIQNKHLVELIYKKCILLNYMDSYNFIKINDKIYKSDVSANIKHMYIKNFYKISSHIYLKHKEIKNMNKNLKSGVLLLSTPIGILTSKKAEILRTGGVLICYIS</sequence>
<dbReference type="InterPro" id="IPR035987">
    <property type="entry name" value="Ribosomal_uS8_sf"/>
</dbReference>
<keyword evidence="3" id="KW-0687">Ribonucleoprotein</keyword>
<evidence type="ECO:0000313" key="5">
    <source>
        <dbReference type="Proteomes" id="UP000002173"/>
    </source>
</evidence>